<dbReference type="Gene3D" id="1.10.1740.10">
    <property type="match status" value="1"/>
</dbReference>
<evidence type="ECO:0000256" key="3">
    <source>
        <dbReference type="ARBA" id="ARBA00023125"/>
    </source>
</evidence>
<dbReference type="InterPro" id="IPR013325">
    <property type="entry name" value="RNA_pol_sigma_r2"/>
</dbReference>
<dbReference type="GO" id="GO:0003677">
    <property type="term" value="F:DNA binding"/>
    <property type="evidence" value="ECO:0007669"/>
    <property type="project" value="UniProtKB-KW"/>
</dbReference>
<keyword evidence="2" id="KW-0731">Sigma factor</keyword>
<evidence type="ECO:0000256" key="2">
    <source>
        <dbReference type="ARBA" id="ARBA00023082"/>
    </source>
</evidence>
<feature type="region of interest" description="Disordered" evidence="5">
    <location>
        <begin position="271"/>
        <end position="309"/>
    </location>
</feature>
<feature type="domain" description="RNA polymerase sigma-70 region 2" evidence="6">
    <location>
        <begin position="20"/>
        <end position="84"/>
    </location>
</feature>
<dbReference type="InterPro" id="IPR039425">
    <property type="entry name" value="RNA_pol_sigma-70-like"/>
</dbReference>
<dbReference type="PANTHER" id="PTHR43133:SF8">
    <property type="entry name" value="RNA POLYMERASE SIGMA FACTOR HI_1459-RELATED"/>
    <property type="match status" value="1"/>
</dbReference>
<comment type="caution">
    <text evidence="7">The sequence shown here is derived from an EMBL/GenBank/DDBJ whole genome shotgun (WGS) entry which is preliminary data.</text>
</comment>
<keyword evidence="1" id="KW-0805">Transcription regulation</keyword>
<dbReference type="OrthoDB" id="100276at2"/>
<gene>
    <name evidence="7" type="ORF">ESZ00_06275</name>
</gene>
<dbReference type="GO" id="GO:0006352">
    <property type="term" value="P:DNA-templated transcription initiation"/>
    <property type="evidence" value="ECO:0007669"/>
    <property type="project" value="InterPro"/>
</dbReference>
<dbReference type="Proteomes" id="UP000290253">
    <property type="component" value="Unassembled WGS sequence"/>
</dbReference>
<dbReference type="RefSeq" id="WP_129207274.1">
    <property type="nucleotide sequence ID" value="NZ_BMGU01000001.1"/>
</dbReference>
<keyword evidence="4" id="KW-0804">Transcription</keyword>
<dbReference type="EMBL" id="SDMK01000001">
    <property type="protein sequence ID" value="RXS97495.1"/>
    <property type="molecule type" value="Genomic_DNA"/>
</dbReference>
<evidence type="ECO:0000313" key="7">
    <source>
        <dbReference type="EMBL" id="RXS97495.1"/>
    </source>
</evidence>
<reference evidence="7 8" key="1">
    <citation type="journal article" date="2016" name="Int. J. Syst. Evol. Microbiol.">
        <title>Acidipila dinghuensis sp. nov., an acidobacterium isolated from forest soil.</title>
        <authorList>
            <person name="Jiang Y.W."/>
            <person name="Wang J."/>
            <person name="Chen M.H."/>
            <person name="Lv Y.Y."/>
            <person name="Qiu L.H."/>
        </authorList>
    </citation>
    <scope>NUCLEOTIDE SEQUENCE [LARGE SCALE GENOMIC DNA]</scope>
    <source>
        <strain evidence="7 8">DHOF10</strain>
    </source>
</reference>
<dbReference type="GO" id="GO:0016987">
    <property type="term" value="F:sigma factor activity"/>
    <property type="evidence" value="ECO:0007669"/>
    <property type="project" value="UniProtKB-KW"/>
</dbReference>
<dbReference type="AlphaFoldDB" id="A0A4Q1SJ92"/>
<keyword evidence="3" id="KW-0238">DNA-binding</keyword>
<name>A0A4Q1SJ92_9BACT</name>
<evidence type="ECO:0000256" key="5">
    <source>
        <dbReference type="SAM" id="MobiDB-lite"/>
    </source>
</evidence>
<dbReference type="Pfam" id="PF04542">
    <property type="entry name" value="Sigma70_r2"/>
    <property type="match status" value="1"/>
</dbReference>
<evidence type="ECO:0000256" key="4">
    <source>
        <dbReference type="ARBA" id="ARBA00023163"/>
    </source>
</evidence>
<proteinExistence type="predicted"/>
<protein>
    <submittedName>
        <fullName evidence="7">RNA polymerase sigma factor</fullName>
    </submittedName>
</protein>
<dbReference type="InterPro" id="IPR007627">
    <property type="entry name" value="RNA_pol_sigma70_r2"/>
</dbReference>
<dbReference type="PANTHER" id="PTHR43133">
    <property type="entry name" value="RNA POLYMERASE ECF-TYPE SIGMA FACTO"/>
    <property type="match status" value="1"/>
</dbReference>
<organism evidence="7 8">
    <name type="scientific">Silvibacterium dinghuense</name>
    <dbReference type="NCBI Taxonomy" id="1560006"/>
    <lineage>
        <taxon>Bacteria</taxon>
        <taxon>Pseudomonadati</taxon>
        <taxon>Acidobacteriota</taxon>
        <taxon>Terriglobia</taxon>
        <taxon>Terriglobales</taxon>
        <taxon>Acidobacteriaceae</taxon>
        <taxon>Silvibacterium</taxon>
    </lineage>
</organism>
<sequence length="947" mass="106156">MFPFPPKPERRTSFEDIFFEHYSRLLEWALQLTRGDRSDAEDLVQELYVRFARLDTTPEHVENAENYLFSALRNLHYTRARRARTNAIDDLSIVDYDSIQHGLRAVDRSELLSVRSDLYRICDYLCSRKDTSRSASIFILRYFLGYFPNELMKVVQSSRVAVDKAIQAVRREARMDLQRPGAIRSINEKRDQKTRVSNGNGAENEQHLFHALRTRIFASCAGECFGRSTLESKYAQLGQNFTTQELAHLVSCTICLDHANRILGLPLLEDRSPDDAIGRDTPQGPDGTAGSLPTLISNRSSRKKKDLERRRTQLKRCAEEVDQHRPQRLFIVVDGEVRASQKVTAALSELRVELGRSEKPSFIEVLSEQGICLAFVIVQQPAPEGDLYQSHETALSDDRAIKVVTSFTEETPAIQVVYRDPLVAADEAGDLAENPAIQTYNTVAPKLTTFEQPGLLEWPRHFWSRLTGIPSKMNPLLASAMLFGLCSIVCFLLWTRSGPRISPRTLLNRAEQSDTSALAASRAGVIYQKVRISESGHAMERAIYRDPQKKRKPRQQHLTAADQKLKDRLDVAGVNWDEPLSAVNYATWHDHQLGRRDVVAQTGSNLLTLTTSTDAVSSPILKESLTVRESDFHPVARTIELRDEGMIEIAELNYDVMPWAAVNQDWFEPLEGTISGSAGIHPALHLPHLLSDLELDEAELEARVVLSQLHADQGEQIHLDRSSTGIEVKGVVDTDERKHQLVSQLLQVPHVRPSILSVEELSNNPLPTPPRTAQPLQAYSVEAQQSPLEQYLRAQKMPLAQLATVSQDLLSGCLRVQQAQTHLSELQQRFKEDNQLPADRQQQLTALSQNYVTAIQSGLDMDKRALLSLGLIDSSQTISSPTSGVPDKDFSQQVRHYQELCQELITGGPGQSRPAAVIANEIMTSGAAIRTRITQIPTFPSAAHNDQ</sequence>
<evidence type="ECO:0000259" key="6">
    <source>
        <dbReference type="Pfam" id="PF04542"/>
    </source>
</evidence>
<keyword evidence="8" id="KW-1185">Reference proteome</keyword>
<evidence type="ECO:0000313" key="8">
    <source>
        <dbReference type="Proteomes" id="UP000290253"/>
    </source>
</evidence>
<accession>A0A4Q1SJ92</accession>
<dbReference type="SUPFAM" id="SSF88946">
    <property type="entry name" value="Sigma2 domain of RNA polymerase sigma factors"/>
    <property type="match status" value="1"/>
</dbReference>
<evidence type="ECO:0000256" key="1">
    <source>
        <dbReference type="ARBA" id="ARBA00023015"/>
    </source>
</evidence>